<evidence type="ECO:0000313" key="4">
    <source>
        <dbReference type="Proteomes" id="UP000190285"/>
    </source>
</evidence>
<evidence type="ECO:0000313" key="2">
    <source>
        <dbReference type="EMBL" id="SKC71920.1"/>
    </source>
</evidence>
<reference evidence="2 4" key="1">
    <citation type="submission" date="2017-02" db="EMBL/GenBank/DDBJ databases">
        <authorList>
            <person name="Peterson S.W."/>
        </authorList>
    </citation>
    <scope>NUCLEOTIDE SEQUENCE [LARGE SCALE GENOMIC DNA]</scope>
    <source>
        <strain evidence="2 4">M1</strain>
    </source>
</reference>
<dbReference type="RefSeq" id="WP_280175263.1">
    <property type="nucleotide sequence ID" value="NZ_FUZT01000005.1"/>
</dbReference>
<evidence type="ECO:0000313" key="1">
    <source>
        <dbReference type="EMBL" id="SKC67965.1"/>
    </source>
</evidence>
<sequence>MIKQYMVKIYSFLIKAGKREIEGIPESYQIPVAEHLAHQEENQ</sequence>
<dbReference type="EMBL" id="FUZT01000008">
    <property type="protein sequence ID" value="SKC80084.1"/>
    <property type="molecule type" value="Genomic_DNA"/>
</dbReference>
<keyword evidence="4" id="KW-1185">Reference proteome</keyword>
<protein>
    <submittedName>
        <fullName evidence="2">Uncharacterized protein</fullName>
    </submittedName>
</protein>
<dbReference type="Proteomes" id="UP000190285">
    <property type="component" value="Unassembled WGS sequence"/>
</dbReference>
<organism evidence="2 4">
    <name type="scientific">Maledivibacter halophilus</name>
    <dbReference type="NCBI Taxonomy" id="36842"/>
    <lineage>
        <taxon>Bacteria</taxon>
        <taxon>Bacillati</taxon>
        <taxon>Bacillota</taxon>
        <taxon>Clostridia</taxon>
        <taxon>Peptostreptococcales</taxon>
        <taxon>Caminicellaceae</taxon>
        <taxon>Maledivibacter</taxon>
    </lineage>
</organism>
<name>A0A1T5L7K8_9FIRM</name>
<dbReference type="NCBIfam" id="NF040910">
    <property type="entry name" value="CD1375_fam"/>
    <property type="match status" value="1"/>
</dbReference>
<dbReference type="EMBL" id="FUZT01000005">
    <property type="protein sequence ID" value="SKC67965.1"/>
    <property type="molecule type" value="Genomic_DNA"/>
</dbReference>
<accession>A0A1T5L7K8</accession>
<evidence type="ECO:0000313" key="3">
    <source>
        <dbReference type="EMBL" id="SKC80084.1"/>
    </source>
</evidence>
<dbReference type="InterPro" id="IPR047907">
    <property type="entry name" value="CD1375-like"/>
</dbReference>
<proteinExistence type="predicted"/>
<dbReference type="STRING" id="36842.SAMN02194393_02117"/>
<dbReference type="EMBL" id="FUZT01000006">
    <property type="protein sequence ID" value="SKC71920.1"/>
    <property type="molecule type" value="Genomic_DNA"/>
</dbReference>
<gene>
    <name evidence="1" type="ORF">SAMN02194393_02117</name>
    <name evidence="2" type="ORF">SAMN02194393_02535</name>
    <name evidence="3" type="ORF">SAMN02194393_03428</name>
</gene>
<dbReference type="AlphaFoldDB" id="A0A1T5L7K8"/>